<dbReference type="NCBIfam" id="TIGR03423">
    <property type="entry name" value="pbp2_mrdA"/>
    <property type="match status" value="1"/>
</dbReference>
<dbReference type="GO" id="GO:0071972">
    <property type="term" value="F:peptidoglycan L,D-transpeptidase activity"/>
    <property type="evidence" value="ECO:0007669"/>
    <property type="project" value="TreeGrafter"/>
</dbReference>
<dbReference type="PANTHER" id="PTHR30627:SF2">
    <property type="entry name" value="PEPTIDOGLYCAN D,D-TRANSPEPTIDASE MRDA"/>
    <property type="match status" value="1"/>
</dbReference>
<feature type="domain" description="Penicillin-binding protein transpeptidase" evidence="14">
    <location>
        <begin position="249"/>
        <end position="583"/>
    </location>
</feature>
<feature type="domain" description="Penicillin-binding protein dimerisation" evidence="15">
    <location>
        <begin position="47"/>
        <end position="211"/>
    </location>
</feature>
<evidence type="ECO:0000256" key="11">
    <source>
        <dbReference type="ARBA" id="ARBA00022989"/>
    </source>
</evidence>
<protein>
    <submittedName>
        <fullName evidence="16">Penicillin-binding protein 2</fullName>
    </submittedName>
</protein>
<evidence type="ECO:0000256" key="6">
    <source>
        <dbReference type="ARBA" id="ARBA00022670"/>
    </source>
</evidence>
<evidence type="ECO:0000256" key="4">
    <source>
        <dbReference type="ARBA" id="ARBA00022519"/>
    </source>
</evidence>
<dbReference type="Gene3D" id="3.30.1390.30">
    <property type="entry name" value="Penicillin-binding protein 2a, domain 3"/>
    <property type="match status" value="1"/>
</dbReference>
<evidence type="ECO:0000256" key="7">
    <source>
        <dbReference type="ARBA" id="ARBA00022692"/>
    </source>
</evidence>
<evidence type="ECO:0000256" key="1">
    <source>
        <dbReference type="ARBA" id="ARBA00004167"/>
    </source>
</evidence>
<dbReference type="GO" id="GO:0009252">
    <property type="term" value="P:peptidoglycan biosynthetic process"/>
    <property type="evidence" value="ECO:0007669"/>
    <property type="project" value="UniProtKB-KW"/>
</dbReference>
<keyword evidence="10" id="KW-0573">Peptidoglycan synthesis</keyword>
<evidence type="ECO:0000256" key="13">
    <source>
        <dbReference type="ARBA" id="ARBA00023316"/>
    </source>
</evidence>
<keyword evidence="17" id="KW-1185">Reference proteome</keyword>
<keyword evidence="6" id="KW-0645">Protease</keyword>
<evidence type="ECO:0000259" key="14">
    <source>
        <dbReference type="Pfam" id="PF00905"/>
    </source>
</evidence>
<evidence type="ECO:0000256" key="5">
    <source>
        <dbReference type="ARBA" id="ARBA00022645"/>
    </source>
</evidence>
<evidence type="ECO:0000256" key="9">
    <source>
        <dbReference type="ARBA" id="ARBA00022960"/>
    </source>
</evidence>
<reference evidence="16 17" key="1">
    <citation type="submission" date="2018-04" db="EMBL/GenBank/DDBJ databases">
        <title>Genomic Encyclopedia of Archaeal and Bacterial Type Strains, Phase II (KMG-II): from individual species to whole genera.</title>
        <authorList>
            <person name="Goeker M."/>
        </authorList>
    </citation>
    <scope>NUCLEOTIDE SEQUENCE [LARGE SCALE GENOMIC DNA]</scope>
    <source>
        <strain evidence="16 17">DSM 25731</strain>
    </source>
</reference>
<keyword evidence="13" id="KW-0961">Cell wall biogenesis/degradation</keyword>
<gene>
    <name evidence="16" type="ORF">C8N46_1134</name>
</gene>
<evidence type="ECO:0000313" key="17">
    <source>
        <dbReference type="Proteomes" id="UP000244090"/>
    </source>
</evidence>
<dbReference type="Gene3D" id="3.90.1310.10">
    <property type="entry name" value="Penicillin-binding protein 2a (Domain 2)"/>
    <property type="match status" value="1"/>
</dbReference>
<dbReference type="Gene3D" id="3.40.710.10">
    <property type="entry name" value="DD-peptidase/beta-lactamase superfamily"/>
    <property type="match status" value="1"/>
</dbReference>
<keyword evidence="11" id="KW-1133">Transmembrane helix</keyword>
<dbReference type="GO" id="GO:0008360">
    <property type="term" value="P:regulation of cell shape"/>
    <property type="evidence" value="ECO:0007669"/>
    <property type="project" value="UniProtKB-KW"/>
</dbReference>
<dbReference type="EMBL" id="QBKT01000013">
    <property type="protein sequence ID" value="PTX58514.1"/>
    <property type="molecule type" value="Genomic_DNA"/>
</dbReference>
<dbReference type="InterPro" id="IPR005311">
    <property type="entry name" value="PBP_dimer"/>
</dbReference>
<dbReference type="GO" id="GO:0005886">
    <property type="term" value="C:plasma membrane"/>
    <property type="evidence" value="ECO:0007669"/>
    <property type="project" value="UniProtKB-SubCell"/>
</dbReference>
<dbReference type="GO" id="GO:0006508">
    <property type="term" value="P:proteolysis"/>
    <property type="evidence" value="ECO:0007669"/>
    <property type="project" value="UniProtKB-KW"/>
</dbReference>
<evidence type="ECO:0000256" key="2">
    <source>
        <dbReference type="ARBA" id="ARBA00004236"/>
    </source>
</evidence>
<comment type="subcellular location">
    <subcellularLocation>
        <location evidence="2">Cell membrane</location>
    </subcellularLocation>
    <subcellularLocation>
        <location evidence="1">Membrane</location>
        <topology evidence="1">Single-pass membrane protein</topology>
    </subcellularLocation>
</comment>
<keyword evidence="9" id="KW-0133">Cell shape</keyword>
<dbReference type="PANTHER" id="PTHR30627">
    <property type="entry name" value="PEPTIDOGLYCAN D,D-TRANSPEPTIDASE"/>
    <property type="match status" value="1"/>
</dbReference>
<keyword evidence="4" id="KW-0997">Cell inner membrane</keyword>
<dbReference type="AlphaFoldDB" id="A0A2T6BR48"/>
<evidence type="ECO:0000259" key="15">
    <source>
        <dbReference type="Pfam" id="PF03717"/>
    </source>
</evidence>
<keyword evidence="12" id="KW-0472">Membrane</keyword>
<evidence type="ECO:0000256" key="10">
    <source>
        <dbReference type="ARBA" id="ARBA00022984"/>
    </source>
</evidence>
<sequence>MRKLLLYLVVIAVGVIYTGRLSYLQLFNEEKVATNFQNDSAIKTEYTYPERGYVYDRNGKLLVANQPSYDVMVIPREVKPFNIPEFCKLLRITPEEYEKKLEKAKSYSKRIPSVFVAQMAKKDYAYLQEKMHRFKGFYIQKRSIRNYQTDHGANVLGFISEVNNSDLEKNTNYQSGELIGRTGIEKSYEEVLRGVKGVRRIQKDIHNNVIGPYKNGRLDTLPVNGKDIQITLDAELQAYGEKLMINKRGGIVAIEPSSGEILALVSAPSYDPDLLVGRERSKNYNELHYDSISKPLYDRGLLASYPPGSPFKTLNALVGLQEGVITPTSTYTCHHGYIYGRSGRKMGCHCGGGKRNVINGVAKSCNAYFANTYRQIISKYDSPREGMNVWSNHIKSFGLGDYFGNDLSTGRKGLIPTGDYYTNHYFKHDKWHVLNTISNAIGQGQVELTPIQLANMTAAIANRGHYYTPHIIKKIDGKPIDNPHFTEPKHTTIDKQHFEPVIQGMHDVFSMKKGGTARFLNVPGIEICGKTGTAENFVKIDGVRTQLTDHSIFIAFAPKENPKIAIAVFVENGYYGARWAGKISSLLIERYLKGEVTLKYMEKEVLEKSLEEEYAKPLSGKPFTINE</sequence>
<dbReference type="Pfam" id="PF03717">
    <property type="entry name" value="PBP_dimer"/>
    <property type="match status" value="1"/>
</dbReference>
<dbReference type="InterPro" id="IPR001460">
    <property type="entry name" value="PCN-bd_Tpept"/>
</dbReference>
<accession>A0A2T6BR48</accession>
<dbReference type="GO" id="GO:0009002">
    <property type="term" value="F:serine-type D-Ala-D-Ala carboxypeptidase activity"/>
    <property type="evidence" value="ECO:0007669"/>
    <property type="project" value="InterPro"/>
</dbReference>
<dbReference type="InterPro" id="IPR012338">
    <property type="entry name" value="Beta-lactam/transpept-like"/>
</dbReference>
<evidence type="ECO:0000256" key="8">
    <source>
        <dbReference type="ARBA" id="ARBA00022801"/>
    </source>
</evidence>
<evidence type="ECO:0000256" key="3">
    <source>
        <dbReference type="ARBA" id="ARBA00022475"/>
    </source>
</evidence>
<name>A0A2T6BR48_9FLAO</name>
<dbReference type="GO" id="GO:0008658">
    <property type="term" value="F:penicillin binding"/>
    <property type="evidence" value="ECO:0007669"/>
    <property type="project" value="InterPro"/>
</dbReference>
<dbReference type="OrthoDB" id="9766847at2"/>
<keyword evidence="3" id="KW-1003">Cell membrane</keyword>
<comment type="caution">
    <text evidence="16">The sequence shown here is derived from an EMBL/GenBank/DDBJ whole genome shotgun (WGS) entry which is preliminary data.</text>
</comment>
<evidence type="ECO:0000313" key="16">
    <source>
        <dbReference type="EMBL" id="PTX58514.1"/>
    </source>
</evidence>
<keyword evidence="7" id="KW-0812">Transmembrane</keyword>
<dbReference type="SUPFAM" id="SSF56519">
    <property type="entry name" value="Penicillin binding protein dimerisation domain"/>
    <property type="match status" value="1"/>
</dbReference>
<dbReference type="RefSeq" id="WP_108116707.1">
    <property type="nucleotide sequence ID" value="NZ_QBKT01000013.1"/>
</dbReference>
<dbReference type="InterPro" id="IPR050515">
    <property type="entry name" value="Beta-lactam/transpept"/>
</dbReference>
<dbReference type="Pfam" id="PF00905">
    <property type="entry name" value="Transpeptidase"/>
    <property type="match status" value="1"/>
</dbReference>
<proteinExistence type="predicted"/>
<keyword evidence="5" id="KW-0121">Carboxypeptidase</keyword>
<organism evidence="16 17">
    <name type="scientific">Kordia periserrulae</name>
    <dbReference type="NCBI Taxonomy" id="701523"/>
    <lineage>
        <taxon>Bacteria</taxon>
        <taxon>Pseudomonadati</taxon>
        <taxon>Bacteroidota</taxon>
        <taxon>Flavobacteriia</taxon>
        <taxon>Flavobacteriales</taxon>
        <taxon>Flavobacteriaceae</taxon>
        <taxon>Kordia</taxon>
    </lineage>
</organism>
<dbReference type="InterPro" id="IPR017790">
    <property type="entry name" value="Penicillin-binding_protein_2"/>
</dbReference>
<dbReference type="GO" id="GO:0071555">
    <property type="term" value="P:cell wall organization"/>
    <property type="evidence" value="ECO:0007669"/>
    <property type="project" value="UniProtKB-KW"/>
</dbReference>
<dbReference type="SUPFAM" id="SSF56601">
    <property type="entry name" value="beta-lactamase/transpeptidase-like"/>
    <property type="match status" value="1"/>
</dbReference>
<evidence type="ECO:0000256" key="12">
    <source>
        <dbReference type="ARBA" id="ARBA00023136"/>
    </source>
</evidence>
<dbReference type="Proteomes" id="UP000244090">
    <property type="component" value="Unassembled WGS sequence"/>
</dbReference>
<dbReference type="InterPro" id="IPR036138">
    <property type="entry name" value="PBP_dimer_sf"/>
</dbReference>
<keyword evidence="8" id="KW-0378">Hydrolase</keyword>